<evidence type="ECO:0000256" key="1">
    <source>
        <dbReference type="ARBA" id="ARBA00009437"/>
    </source>
</evidence>
<protein>
    <submittedName>
        <fullName evidence="6">DNA-binding transcriptional LysR family regulator</fullName>
    </submittedName>
</protein>
<name>A0A7W8D8J9_9GAMM</name>
<dbReference type="Pfam" id="PF03466">
    <property type="entry name" value="LysR_substrate"/>
    <property type="match status" value="1"/>
</dbReference>
<dbReference type="SUPFAM" id="SSF53850">
    <property type="entry name" value="Periplasmic binding protein-like II"/>
    <property type="match status" value="1"/>
</dbReference>
<dbReference type="InterPro" id="IPR058163">
    <property type="entry name" value="LysR-type_TF_proteobact-type"/>
</dbReference>
<keyword evidence="2" id="KW-0805">Transcription regulation</keyword>
<dbReference type="Gene3D" id="1.10.10.10">
    <property type="entry name" value="Winged helix-like DNA-binding domain superfamily/Winged helix DNA-binding domain"/>
    <property type="match status" value="1"/>
</dbReference>
<gene>
    <name evidence="6" type="ORF">HNQ52_001657</name>
</gene>
<sequence>MDHLASIRTFLRVADVESFSEAARQLGLPKSLVTRRIGQLETALGTPLLVRTTRRVRLTESGALYRQRVAGLVEELDALEGNLSEDQLRLRGLLRVSSPTAFGIMALRPALDEFLQSHADLTLELVLNDQPVNPAEEGYDVVITDRAAISGQFQEEPLFRFDLILCASPGYLARRGTPQVPADLREHDCIQYLYHESGHEWRFRLGDDTVRVLVHPRLSSNSGAVMRDSALDGCGIATLPHFLVAQHLLDGTLVEVLPGYALPQPTMKAVLPRRREVVPKSRQLVEFLKGKMMNLCAARGALRVR</sequence>
<dbReference type="GO" id="GO:0006351">
    <property type="term" value="P:DNA-templated transcription"/>
    <property type="evidence" value="ECO:0007669"/>
    <property type="project" value="TreeGrafter"/>
</dbReference>
<dbReference type="PANTHER" id="PTHR30537">
    <property type="entry name" value="HTH-TYPE TRANSCRIPTIONAL REGULATOR"/>
    <property type="match status" value="1"/>
</dbReference>
<organism evidence="6 7">
    <name type="scientific">Chiayiivirga flava</name>
    <dbReference type="NCBI Taxonomy" id="659595"/>
    <lineage>
        <taxon>Bacteria</taxon>
        <taxon>Pseudomonadati</taxon>
        <taxon>Pseudomonadota</taxon>
        <taxon>Gammaproteobacteria</taxon>
        <taxon>Lysobacterales</taxon>
        <taxon>Lysobacteraceae</taxon>
        <taxon>Chiayiivirga</taxon>
    </lineage>
</organism>
<dbReference type="RefSeq" id="WP_183960628.1">
    <property type="nucleotide sequence ID" value="NZ_JACHHP010000002.1"/>
</dbReference>
<accession>A0A7W8D8J9</accession>
<dbReference type="Gene3D" id="3.40.190.290">
    <property type="match status" value="1"/>
</dbReference>
<dbReference type="PROSITE" id="PS50931">
    <property type="entry name" value="HTH_LYSR"/>
    <property type="match status" value="1"/>
</dbReference>
<evidence type="ECO:0000313" key="7">
    <source>
        <dbReference type="Proteomes" id="UP000521199"/>
    </source>
</evidence>
<comment type="similarity">
    <text evidence="1">Belongs to the LysR transcriptional regulatory family.</text>
</comment>
<dbReference type="FunFam" id="1.10.10.10:FF:000001">
    <property type="entry name" value="LysR family transcriptional regulator"/>
    <property type="match status" value="1"/>
</dbReference>
<dbReference type="AlphaFoldDB" id="A0A7W8D8J9"/>
<keyword evidence="3 6" id="KW-0238">DNA-binding</keyword>
<comment type="caution">
    <text evidence="6">The sequence shown here is derived from an EMBL/GenBank/DDBJ whole genome shotgun (WGS) entry which is preliminary data.</text>
</comment>
<evidence type="ECO:0000256" key="2">
    <source>
        <dbReference type="ARBA" id="ARBA00023015"/>
    </source>
</evidence>
<reference evidence="6 7" key="1">
    <citation type="submission" date="2020-08" db="EMBL/GenBank/DDBJ databases">
        <title>Genomic Encyclopedia of Type Strains, Phase IV (KMG-IV): sequencing the most valuable type-strain genomes for metagenomic binning, comparative biology and taxonomic classification.</title>
        <authorList>
            <person name="Goeker M."/>
        </authorList>
    </citation>
    <scope>NUCLEOTIDE SEQUENCE [LARGE SCALE GENOMIC DNA]</scope>
    <source>
        <strain evidence="6 7">DSM 24163</strain>
    </source>
</reference>
<dbReference type="CDD" id="cd08422">
    <property type="entry name" value="PBP2_CrgA_like"/>
    <property type="match status" value="1"/>
</dbReference>
<dbReference type="EMBL" id="JACHHP010000002">
    <property type="protein sequence ID" value="MBB5208128.1"/>
    <property type="molecule type" value="Genomic_DNA"/>
</dbReference>
<dbReference type="InterPro" id="IPR005119">
    <property type="entry name" value="LysR_subst-bd"/>
</dbReference>
<dbReference type="PANTHER" id="PTHR30537:SF35">
    <property type="entry name" value="TRANSCRIPTIONAL REGULATORY PROTEIN"/>
    <property type="match status" value="1"/>
</dbReference>
<dbReference type="InterPro" id="IPR000847">
    <property type="entry name" value="LysR_HTH_N"/>
</dbReference>
<keyword evidence="7" id="KW-1185">Reference proteome</keyword>
<dbReference type="SUPFAM" id="SSF46785">
    <property type="entry name" value="Winged helix' DNA-binding domain"/>
    <property type="match status" value="1"/>
</dbReference>
<dbReference type="InterPro" id="IPR036390">
    <property type="entry name" value="WH_DNA-bd_sf"/>
</dbReference>
<dbReference type="Proteomes" id="UP000521199">
    <property type="component" value="Unassembled WGS sequence"/>
</dbReference>
<evidence type="ECO:0000256" key="4">
    <source>
        <dbReference type="ARBA" id="ARBA00023163"/>
    </source>
</evidence>
<feature type="domain" description="HTH lysR-type" evidence="5">
    <location>
        <begin position="1"/>
        <end position="59"/>
    </location>
</feature>
<proteinExistence type="inferred from homology"/>
<evidence type="ECO:0000256" key="3">
    <source>
        <dbReference type="ARBA" id="ARBA00023125"/>
    </source>
</evidence>
<keyword evidence="4" id="KW-0804">Transcription</keyword>
<dbReference type="Pfam" id="PF00126">
    <property type="entry name" value="HTH_1"/>
    <property type="match status" value="1"/>
</dbReference>
<evidence type="ECO:0000313" key="6">
    <source>
        <dbReference type="EMBL" id="MBB5208128.1"/>
    </source>
</evidence>
<dbReference type="GO" id="GO:0043565">
    <property type="term" value="F:sequence-specific DNA binding"/>
    <property type="evidence" value="ECO:0007669"/>
    <property type="project" value="TreeGrafter"/>
</dbReference>
<dbReference type="GO" id="GO:0003700">
    <property type="term" value="F:DNA-binding transcription factor activity"/>
    <property type="evidence" value="ECO:0007669"/>
    <property type="project" value="InterPro"/>
</dbReference>
<evidence type="ECO:0000259" key="5">
    <source>
        <dbReference type="PROSITE" id="PS50931"/>
    </source>
</evidence>
<dbReference type="InterPro" id="IPR036388">
    <property type="entry name" value="WH-like_DNA-bd_sf"/>
</dbReference>